<dbReference type="GO" id="GO:0003700">
    <property type="term" value="F:DNA-binding transcription factor activity"/>
    <property type="evidence" value="ECO:0007669"/>
    <property type="project" value="InterPro"/>
</dbReference>
<organism evidence="2 3">
    <name type="scientific">Mycetocola manganoxydans</name>
    <dbReference type="NCBI Taxonomy" id="699879"/>
    <lineage>
        <taxon>Bacteria</taxon>
        <taxon>Bacillati</taxon>
        <taxon>Actinomycetota</taxon>
        <taxon>Actinomycetes</taxon>
        <taxon>Micrococcales</taxon>
        <taxon>Microbacteriaceae</taxon>
        <taxon>Mycetocola</taxon>
    </lineage>
</organism>
<dbReference type="PANTHER" id="PTHR33164:SF43">
    <property type="entry name" value="HTH-TYPE TRANSCRIPTIONAL REPRESSOR YETL"/>
    <property type="match status" value="1"/>
</dbReference>
<comment type="caution">
    <text evidence="2">The sequence shown here is derived from an EMBL/GenBank/DDBJ whole genome shotgun (WGS) entry which is preliminary data.</text>
</comment>
<dbReference type="PROSITE" id="PS50995">
    <property type="entry name" value="HTH_MARR_2"/>
    <property type="match status" value="1"/>
</dbReference>
<dbReference type="AlphaFoldDB" id="A0A3L6ZWF4"/>
<dbReference type="Gene3D" id="1.10.10.10">
    <property type="entry name" value="Winged helix-like DNA-binding domain superfamily/Winged helix DNA-binding domain"/>
    <property type="match status" value="1"/>
</dbReference>
<dbReference type="InterPro" id="IPR039422">
    <property type="entry name" value="MarR/SlyA-like"/>
</dbReference>
<dbReference type="PRINTS" id="PR00598">
    <property type="entry name" value="HTHMARR"/>
</dbReference>
<evidence type="ECO:0000313" key="2">
    <source>
        <dbReference type="EMBL" id="RLP71442.1"/>
    </source>
</evidence>
<dbReference type="Pfam" id="PF12802">
    <property type="entry name" value="MarR_2"/>
    <property type="match status" value="1"/>
</dbReference>
<gene>
    <name evidence="2" type="ORF">D9V29_08865</name>
</gene>
<protein>
    <submittedName>
        <fullName evidence="2">MarR family transcriptional regulator</fullName>
    </submittedName>
</protein>
<dbReference type="Proteomes" id="UP000270299">
    <property type="component" value="Unassembled WGS sequence"/>
</dbReference>
<proteinExistence type="predicted"/>
<reference evidence="2 3" key="1">
    <citation type="submission" date="2018-10" db="EMBL/GenBank/DDBJ databases">
        <authorList>
            <person name="Li J."/>
        </authorList>
    </citation>
    <scope>NUCLEOTIDE SEQUENCE [LARGE SCALE GENOMIC DNA]</scope>
    <source>
        <strain evidence="2 3">CCTCC AB209002</strain>
    </source>
</reference>
<name>A0A3L6ZWF4_9MICO</name>
<dbReference type="OrthoDB" id="162531at2"/>
<dbReference type="InterPro" id="IPR000835">
    <property type="entry name" value="HTH_MarR-typ"/>
</dbReference>
<evidence type="ECO:0000313" key="3">
    <source>
        <dbReference type="Proteomes" id="UP000270299"/>
    </source>
</evidence>
<dbReference type="InterPro" id="IPR036390">
    <property type="entry name" value="WH_DNA-bd_sf"/>
</dbReference>
<dbReference type="GO" id="GO:0006950">
    <property type="term" value="P:response to stress"/>
    <property type="evidence" value="ECO:0007669"/>
    <property type="project" value="TreeGrafter"/>
</dbReference>
<dbReference type="SMART" id="SM00347">
    <property type="entry name" value="HTH_MARR"/>
    <property type="match status" value="1"/>
</dbReference>
<dbReference type="InterPro" id="IPR036388">
    <property type="entry name" value="WH-like_DNA-bd_sf"/>
</dbReference>
<dbReference type="PANTHER" id="PTHR33164">
    <property type="entry name" value="TRANSCRIPTIONAL REGULATOR, MARR FAMILY"/>
    <property type="match status" value="1"/>
</dbReference>
<keyword evidence="3" id="KW-1185">Reference proteome</keyword>
<evidence type="ECO:0000259" key="1">
    <source>
        <dbReference type="PROSITE" id="PS50995"/>
    </source>
</evidence>
<dbReference type="SUPFAM" id="SSF46785">
    <property type="entry name" value="Winged helix' DNA-binding domain"/>
    <property type="match status" value="1"/>
</dbReference>
<feature type="domain" description="HTH marR-type" evidence="1">
    <location>
        <begin position="20"/>
        <end position="163"/>
    </location>
</feature>
<dbReference type="EMBL" id="RCUV01000008">
    <property type="protein sequence ID" value="RLP71442.1"/>
    <property type="molecule type" value="Genomic_DNA"/>
</dbReference>
<sequence>MLDPRVIDPGEELVKRSAMDDDEVDSIVDVLAALRTWREAEQAMSEESQRHMKLNATDMKALRFLMASRNTGAVVTPGLLAETLKISTASTTKLLDRLERAGHVLRSPHPTDRRALAITITDATRTDARESVGRMHARRFEAVAKLTRDERDVVVRFLTDLSQLAQKH</sequence>
<accession>A0A3L6ZWF4</accession>